<dbReference type="SUPFAM" id="SSF56104">
    <property type="entry name" value="SAICAR synthase-like"/>
    <property type="match status" value="1"/>
</dbReference>
<evidence type="ECO:0000259" key="11">
    <source>
        <dbReference type="PROSITE" id="PS50222"/>
    </source>
</evidence>
<dbReference type="SMART" id="SM00054">
    <property type="entry name" value="EFh"/>
    <property type="match status" value="2"/>
</dbReference>
<evidence type="ECO:0000256" key="4">
    <source>
        <dbReference type="ARBA" id="ARBA00022679"/>
    </source>
</evidence>
<dbReference type="CDD" id="cd00139">
    <property type="entry name" value="PIPKc"/>
    <property type="match status" value="1"/>
</dbReference>
<dbReference type="PROSITE" id="PS00018">
    <property type="entry name" value="EF_HAND_1"/>
    <property type="match status" value="1"/>
</dbReference>
<dbReference type="PROSITE" id="PS50222">
    <property type="entry name" value="EF_HAND_2"/>
    <property type="match status" value="2"/>
</dbReference>
<keyword evidence="8" id="KW-0547">Nucleotide-binding</keyword>
<evidence type="ECO:0000256" key="5">
    <source>
        <dbReference type="ARBA" id="ARBA00022837"/>
    </source>
</evidence>
<feature type="region of interest" description="Disordered" evidence="10">
    <location>
        <begin position="619"/>
        <end position="647"/>
    </location>
</feature>
<dbReference type="InterPro" id="IPR011992">
    <property type="entry name" value="EF-hand-dom_pair"/>
</dbReference>
<dbReference type="EC" id="2.4.1.1" evidence="9"/>
<dbReference type="PANTHER" id="PTHR11468:SF3">
    <property type="entry name" value="GLYCOGEN PHOSPHORYLASE, LIVER FORM"/>
    <property type="match status" value="1"/>
</dbReference>
<dbReference type="Gene3D" id="1.10.238.10">
    <property type="entry name" value="EF-hand"/>
    <property type="match status" value="1"/>
</dbReference>
<keyword evidence="4 8" id="KW-0808">Transferase</keyword>
<dbReference type="GO" id="GO:0008184">
    <property type="term" value="F:glycogen phosphorylase activity"/>
    <property type="evidence" value="ECO:0007669"/>
    <property type="project" value="InterPro"/>
</dbReference>
<feature type="domain" description="PIPK" evidence="12">
    <location>
        <begin position="960"/>
        <end position="1359"/>
    </location>
</feature>
<dbReference type="SUPFAM" id="SSF47473">
    <property type="entry name" value="EF-hand"/>
    <property type="match status" value="1"/>
</dbReference>
<dbReference type="Gene3D" id="3.30.800.10">
    <property type="entry name" value="Phosphatidylinositol Phosphate Kinase II Beta"/>
    <property type="match status" value="1"/>
</dbReference>
<accession>A0A078B4T9</accession>
<gene>
    <name evidence="13" type="primary">Contig8056.g8602</name>
    <name evidence="13" type="ORF">STYLEM_17360</name>
</gene>
<keyword evidence="14" id="KW-1185">Reference proteome</keyword>
<dbReference type="NCBIfam" id="TIGR02093">
    <property type="entry name" value="P_ylase"/>
    <property type="match status" value="1"/>
</dbReference>
<dbReference type="GO" id="GO:0030170">
    <property type="term" value="F:pyridoxal phosphate binding"/>
    <property type="evidence" value="ECO:0007669"/>
    <property type="project" value="InterPro"/>
</dbReference>
<dbReference type="InterPro" id="IPR000811">
    <property type="entry name" value="Glyco_trans_35"/>
</dbReference>
<evidence type="ECO:0000259" key="12">
    <source>
        <dbReference type="PROSITE" id="PS51455"/>
    </source>
</evidence>
<keyword evidence="3 9" id="KW-0328">Glycosyltransferase</keyword>
<comment type="similarity">
    <text evidence="2 9">Belongs to the glycogen phosphorylase family.</text>
</comment>
<dbReference type="EMBL" id="CCKQ01016367">
    <property type="protein sequence ID" value="CDW88242.1"/>
    <property type="molecule type" value="Genomic_DNA"/>
</dbReference>
<dbReference type="InterPro" id="IPR002048">
    <property type="entry name" value="EF_hand_dom"/>
</dbReference>
<dbReference type="InterPro" id="IPR027484">
    <property type="entry name" value="PInositol-4-P-5-kinase_N"/>
</dbReference>
<feature type="compositionally biased region" description="Basic and acidic residues" evidence="10">
    <location>
        <begin position="466"/>
        <end position="476"/>
    </location>
</feature>
<dbReference type="FunFam" id="3.40.50.2000:FF:000807">
    <property type="entry name" value="Alpha-glucan phosphorylase 2, cytosolic"/>
    <property type="match status" value="1"/>
</dbReference>
<feature type="compositionally biased region" description="Low complexity" evidence="10">
    <location>
        <begin position="630"/>
        <end position="640"/>
    </location>
</feature>
<evidence type="ECO:0000256" key="3">
    <source>
        <dbReference type="ARBA" id="ARBA00022676"/>
    </source>
</evidence>
<dbReference type="GO" id="GO:0052742">
    <property type="term" value="F:phosphatidylinositol kinase activity"/>
    <property type="evidence" value="ECO:0007669"/>
    <property type="project" value="InterPro"/>
</dbReference>
<comment type="function">
    <text evidence="9">Allosteric enzyme that catalyzes the rate-limiting step in glycogen catabolism, the phosphorolytic cleavage of glycogen to produce glucose-1-phosphate, and plays a central role in maintaining cellular and organismal glucose homeostasis.</text>
</comment>
<organism evidence="13 14">
    <name type="scientific">Stylonychia lemnae</name>
    <name type="common">Ciliate</name>
    <dbReference type="NCBI Taxonomy" id="5949"/>
    <lineage>
        <taxon>Eukaryota</taxon>
        <taxon>Sar</taxon>
        <taxon>Alveolata</taxon>
        <taxon>Ciliophora</taxon>
        <taxon>Intramacronucleata</taxon>
        <taxon>Spirotrichea</taxon>
        <taxon>Stichotrichia</taxon>
        <taxon>Sporadotrichida</taxon>
        <taxon>Oxytrichidae</taxon>
        <taxon>Stylonychinae</taxon>
        <taxon>Stylonychia</taxon>
    </lineage>
</organism>
<feature type="compositionally biased region" description="Polar residues" evidence="10">
    <location>
        <begin position="2289"/>
        <end position="2304"/>
    </location>
</feature>
<dbReference type="GO" id="GO:0005980">
    <property type="term" value="P:glycogen catabolic process"/>
    <property type="evidence" value="ECO:0007669"/>
    <property type="project" value="TreeGrafter"/>
</dbReference>
<feature type="compositionally biased region" description="Acidic residues" evidence="10">
    <location>
        <begin position="619"/>
        <end position="629"/>
    </location>
</feature>
<keyword evidence="7 9" id="KW-0119">Carbohydrate metabolism</keyword>
<evidence type="ECO:0000256" key="1">
    <source>
        <dbReference type="ARBA" id="ARBA00001933"/>
    </source>
</evidence>
<keyword evidence="6 9" id="KW-0663">Pyridoxal phosphate</keyword>
<feature type="compositionally biased region" description="Basic and acidic residues" evidence="10">
    <location>
        <begin position="423"/>
        <end position="437"/>
    </location>
</feature>
<dbReference type="GO" id="GO:0005524">
    <property type="term" value="F:ATP binding"/>
    <property type="evidence" value="ECO:0007669"/>
    <property type="project" value="UniProtKB-UniRule"/>
</dbReference>
<dbReference type="InterPro" id="IPR011833">
    <property type="entry name" value="Glycg_phsphrylas"/>
</dbReference>
<feature type="domain" description="EF-hand" evidence="11">
    <location>
        <begin position="69"/>
        <end position="104"/>
    </location>
</feature>
<evidence type="ECO:0000256" key="7">
    <source>
        <dbReference type="ARBA" id="ARBA00023277"/>
    </source>
</evidence>
<keyword evidence="8" id="KW-0067">ATP-binding</keyword>
<sequence length="2311" mass="269338">MRSLSCCGKKQPKTYQETRQQLEKKYNKVWRFKEDELFEFTKRFQSQAVNHKLSHKNYRESLGIIGIESLSFMCDRMFHVMDKDKDGFITLEEYLNYTDVLLYGTEEDKLKQSFELLDEGNYGQITFNQFRKIVGSFAQMWSAALGQPTPINPRFIAKIFQTLSEGKEYFDLEEAMKDHPDMLFWFSKPEEAMNKRLNDHLGKQAQKEQKLREKIETLKDKFIVYQKSIQVKLQQVIDIIGGVVTPQASKDISFMSSIEGIDKTNINFIQKARLKKMPVGNDLFMNLSHKDKDIEFPNDVFNSKSPKSQRIKMTKGLRKVKTKILTNKNQTSSLMNTNKFNHTKGQRSFGQLLVQNNQRNFDVIEEESPKMIAGEDVLDSSIGVSEPNTHQKKRQMYFGQDKSPLSLRNQQTFVKKKSLPTSFDRKKYESHPEKDPRLIPQVNRLSDIEDRQFVFPNHLGEDNDEKNESSIFERDSQSNLKLQYGESEESKTDAAKKHQNNQRQNQNNAQHANTEYNLSSRLHNIQNNPPSNLNINQFQNTQTQPNYHSQGSNMQFNRTINEHDIELNFSKFDETRSLGIGIEALKDIHLQSNPHYPGQIFFVESPLQLELIQSQMLYNEDDDNSDSDSSDSSSNSSNSDLIGPSENERFEENFNLGKMDKNERALIQKIQQMQKYLDGPQNQMRRPTLSELNNITNRSKHTTRLPAINHQQTTAHHDKITQQQTLPQIQLNHNLTQRTDANKRGFNSSIQEFKSSISTNRNLVTIRQKATVACQTEYIAPAAAAQLNNRLSVNTNNNQQLSLSAHKNQESMMTFAVNQPGLNLLSDQTKHESMLAGPVVEGDKGEIMPELIVDDEMCFSIRDKATGSPQVYDKINFRLNQGQKMLHSLIKFINEQQELFVSNFLSMLIVEQNEDNMNFSATLQNQISQNIPKTLIKKRNRILKPNKSQERSNIPDNVKMIHPAHENFNLVFNIMLGIKKAIDSTLDIPLLEPTEIDFKIRCKHELAPFRTSQKDNIKACTFYDYAPQIFANIRKTCCIKKAQYSNSLGPEHILGYMFNAKFQTLAELCSSGKSGSFFYYTADGKFVLKTISRTEFKFLKRILKEYHNYLTLENNESIISKVFGLHKVIFYRKKHNKPKKVYFTIMSNVFNTHKKIDRRFDLKGSTQGRQTIKPNDPIQNGDPTIALKDLDFLRIKEKFKLEGSIKKRMMETIKKDAMFFAKNDIIDYSLLVGIHYKSKHSPTNGSRLNSEQSDFSAPMHSTQNVHVNQMYYSSYDRFSNASLVNQPPLYEMCEQGITSIEKSCVYFIGIIDILTEYKACAQEHQVQQQSNQLRAAAAVCQQIPRLYKRRFLMNSKLIFLMENINNLGQIQPKNENNTKHARKESFNNEASDSYSKFDLQEKEGPLYRVIKQFYLTYQKPEFNNDLRQDDKNQKIWGLMGQYLGRDMSSIQKSIVGHVEYTLAMTRFNFSNFGCSQAVAYSLRDRMIECFNDTNQYYLYIFGRMMQSNLLNNDLEPKYREALQDIGYDLHELYEEEIDINLGYGVLGRIAADSVDSLCSKNIPCWAYGLRYDYGIFRQDVVDFEQVERPDYWLEKGNPWEIERPDMVYKVRMYGKVRKEKLQDPVTKLTNEKAYWEGGDVYLSSAYDMPVTGYNTFNTNNLRLWRSRPYDEYEESMYEDDQDYYKSVEKLQESEYISSIFYPNDKVQGGKELRLKQQYFYVASTLQDIFRRFTKVSSHKFEQFELKNAIYLHETHSAIAMLEMLRLLIDEYNVSWIDAWNTTHRTFSCGFYNIKESQMEKWPVDMFSRLLPRHMELIYMINHLFLEKVRKFFPQHEHQERMRRMSLIEENNPKQIRMANLCLVICNKIVLCSELQFHILTTTVFKDFYEFLPKSFELIENGANPRRWIHNCNRSLSKLITEEIDDESEWLMNLNLLAPFAGYTEDLEFFNKFLNVRAENKMRLLNWIKKKSQFDDFILKLKQENVKNILFDFMVKRVDENKRQLMYLLYIVHRYCQIKQMKDKSNLVARFHFIGGKTAIGNTRSKSIVKLINQVAFKINSDPETKHLLRIIFIPNYNASKEHLVVPAADFNQQISLPGEEACTTISEKFLLNGALILGSKDSTNTTVMKHIGEENITLFGSNYEESLKLVKKSTNQQRKELICQEFRDTVYKIVNNEFGECDQLIRELLESICEGNDPHLVGVDFKSYINAQIEVDRVYQDKREFCKRTMITMSQLGNLSVDTSIQKFCDKVWKISPVDVPKPSQTANNRVVSSTNLLAGIRSQDDLNQSKASMDDLSNNSDNIENGDHKI</sequence>
<dbReference type="InParanoid" id="A0A078B4T9"/>
<reference evidence="13 14" key="1">
    <citation type="submission" date="2014-06" db="EMBL/GenBank/DDBJ databases">
        <authorList>
            <person name="Swart Estienne"/>
        </authorList>
    </citation>
    <scope>NUCLEOTIDE SEQUENCE [LARGE SCALE GENOMIC DNA]</scope>
    <source>
        <strain evidence="13 14">130c</strain>
    </source>
</reference>
<dbReference type="GO" id="GO:0005509">
    <property type="term" value="F:calcium ion binding"/>
    <property type="evidence" value="ECO:0007669"/>
    <property type="project" value="InterPro"/>
</dbReference>
<evidence type="ECO:0000313" key="14">
    <source>
        <dbReference type="Proteomes" id="UP000039865"/>
    </source>
</evidence>
<keyword evidence="8" id="KW-0418">Kinase</keyword>
<feature type="region of interest" description="Disordered" evidence="10">
    <location>
        <begin position="455"/>
        <end position="509"/>
    </location>
</feature>
<evidence type="ECO:0000256" key="2">
    <source>
        <dbReference type="ARBA" id="ARBA00006047"/>
    </source>
</evidence>
<dbReference type="Pfam" id="PF01504">
    <property type="entry name" value="PIP5K"/>
    <property type="match status" value="1"/>
</dbReference>
<dbReference type="Gene3D" id="3.30.810.10">
    <property type="entry name" value="2-Layer Sandwich"/>
    <property type="match status" value="1"/>
</dbReference>
<dbReference type="SMART" id="SM00330">
    <property type="entry name" value="PIPKc"/>
    <property type="match status" value="1"/>
</dbReference>
<dbReference type="Proteomes" id="UP000039865">
    <property type="component" value="Unassembled WGS sequence"/>
</dbReference>
<protein>
    <recommendedName>
        <fullName evidence="9">Alpha-1,4 glucan phosphorylase</fullName>
        <ecNumber evidence="9">2.4.1.1</ecNumber>
    </recommendedName>
</protein>
<keyword evidence="5" id="KW-0106">Calcium</keyword>
<dbReference type="InterPro" id="IPR002498">
    <property type="entry name" value="PInositol-4-P-4/5-kinase_core"/>
</dbReference>
<dbReference type="InterPro" id="IPR027483">
    <property type="entry name" value="PInositol-4-P-4/5-kinase_C_sf"/>
</dbReference>
<dbReference type="PANTHER" id="PTHR11468">
    <property type="entry name" value="GLYCOGEN PHOSPHORYLASE"/>
    <property type="match status" value="1"/>
</dbReference>
<name>A0A078B4T9_STYLE</name>
<dbReference type="OrthoDB" id="2129491at2759"/>
<feature type="domain" description="EF-hand" evidence="11">
    <location>
        <begin position="105"/>
        <end position="140"/>
    </location>
</feature>
<evidence type="ECO:0000313" key="13">
    <source>
        <dbReference type="EMBL" id="CDW88242.1"/>
    </source>
</evidence>
<dbReference type="Gene3D" id="3.40.50.2000">
    <property type="entry name" value="Glycogen Phosphorylase B"/>
    <property type="match status" value="2"/>
</dbReference>
<feature type="region of interest" description="Disordered" evidence="10">
    <location>
        <begin position="1370"/>
        <end position="1389"/>
    </location>
</feature>
<feature type="region of interest" description="Disordered" evidence="10">
    <location>
        <begin position="417"/>
        <end position="439"/>
    </location>
</feature>
<dbReference type="CDD" id="cd00051">
    <property type="entry name" value="EFh"/>
    <property type="match status" value="1"/>
</dbReference>
<comment type="catalytic activity">
    <reaction evidence="9">
        <text>[(1-&gt;4)-alpha-D-glucosyl](n) + phosphate = [(1-&gt;4)-alpha-D-glucosyl](n-1) + alpha-D-glucose 1-phosphate</text>
        <dbReference type="Rhea" id="RHEA:41732"/>
        <dbReference type="Rhea" id="RHEA-COMP:9584"/>
        <dbReference type="Rhea" id="RHEA-COMP:9586"/>
        <dbReference type="ChEBI" id="CHEBI:15444"/>
        <dbReference type="ChEBI" id="CHEBI:43474"/>
        <dbReference type="ChEBI" id="CHEBI:58601"/>
        <dbReference type="EC" id="2.4.1.1"/>
    </reaction>
</comment>
<dbReference type="SUPFAM" id="SSF53756">
    <property type="entry name" value="UDP-Glycosyltransferase/glycogen phosphorylase"/>
    <property type="match status" value="1"/>
</dbReference>
<dbReference type="GO" id="GO:0046488">
    <property type="term" value="P:phosphatidylinositol metabolic process"/>
    <property type="evidence" value="ECO:0007669"/>
    <property type="project" value="UniProtKB-UniRule"/>
</dbReference>
<dbReference type="GO" id="GO:0005737">
    <property type="term" value="C:cytoplasm"/>
    <property type="evidence" value="ECO:0007669"/>
    <property type="project" value="TreeGrafter"/>
</dbReference>
<proteinExistence type="inferred from homology"/>
<evidence type="ECO:0000256" key="9">
    <source>
        <dbReference type="RuleBase" id="RU000587"/>
    </source>
</evidence>
<dbReference type="InterPro" id="IPR018247">
    <property type="entry name" value="EF_Hand_1_Ca_BS"/>
</dbReference>
<evidence type="ECO:0000256" key="10">
    <source>
        <dbReference type="SAM" id="MobiDB-lite"/>
    </source>
</evidence>
<comment type="cofactor">
    <cofactor evidence="1 9">
        <name>pyridoxal 5'-phosphate</name>
        <dbReference type="ChEBI" id="CHEBI:597326"/>
    </cofactor>
</comment>
<dbReference type="Pfam" id="PF00343">
    <property type="entry name" value="Phosphorylase"/>
    <property type="match status" value="1"/>
</dbReference>
<evidence type="ECO:0000256" key="6">
    <source>
        <dbReference type="ARBA" id="ARBA00022898"/>
    </source>
</evidence>
<feature type="region of interest" description="Disordered" evidence="10">
    <location>
        <begin position="2289"/>
        <end position="2311"/>
    </location>
</feature>
<evidence type="ECO:0000256" key="8">
    <source>
        <dbReference type="PROSITE-ProRule" id="PRU00781"/>
    </source>
</evidence>
<dbReference type="PROSITE" id="PS51455">
    <property type="entry name" value="PIPK"/>
    <property type="match status" value="1"/>
</dbReference>